<dbReference type="InterPro" id="IPR014937">
    <property type="entry name" value="DUF1810"/>
</dbReference>
<dbReference type="Proteomes" id="UP001596977">
    <property type="component" value="Unassembled WGS sequence"/>
</dbReference>
<dbReference type="RefSeq" id="WP_264946371.1">
    <property type="nucleotide sequence ID" value="NZ_JAPDRA010000013.1"/>
</dbReference>
<dbReference type="SUPFAM" id="SSF140736">
    <property type="entry name" value="Rv1873-like"/>
    <property type="match status" value="1"/>
</dbReference>
<name>A0ABW3HAS0_9SPHN</name>
<dbReference type="EMBL" id="JBHTJG010000013">
    <property type="protein sequence ID" value="MFD0948503.1"/>
    <property type="molecule type" value="Genomic_DNA"/>
</dbReference>
<reference evidence="2" key="1">
    <citation type="journal article" date="2019" name="Int. J. Syst. Evol. Microbiol.">
        <title>The Global Catalogue of Microorganisms (GCM) 10K type strain sequencing project: providing services to taxonomists for standard genome sequencing and annotation.</title>
        <authorList>
            <consortium name="The Broad Institute Genomics Platform"/>
            <consortium name="The Broad Institute Genome Sequencing Center for Infectious Disease"/>
            <person name="Wu L."/>
            <person name="Ma J."/>
        </authorList>
    </citation>
    <scope>NUCLEOTIDE SEQUENCE [LARGE SCALE GENOMIC DNA]</scope>
    <source>
        <strain evidence="2">CCUG 62982</strain>
    </source>
</reference>
<accession>A0ABW3HAS0</accession>
<keyword evidence="2" id="KW-1185">Reference proteome</keyword>
<comment type="caution">
    <text evidence="1">The sequence shown here is derived from an EMBL/GenBank/DDBJ whole genome shotgun (WGS) entry which is preliminary data.</text>
</comment>
<dbReference type="PIRSF" id="PIRSF008546">
    <property type="entry name" value="UCP008546"/>
    <property type="match status" value="1"/>
</dbReference>
<dbReference type="Gene3D" id="1.25.40.380">
    <property type="entry name" value="Protein of unknown function DUF1810"/>
    <property type="match status" value="1"/>
</dbReference>
<organism evidence="1 2">
    <name type="scientific">Sphingomonas canadensis</name>
    <dbReference type="NCBI Taxonomy" id="1219257"/>
    <lineage>
        <taxon>Bacteria</taxon>
        <taxon>Pseudomonadati</taxon>
        <taxon>Pseudomonadota</taxon>
        <taxon>Alphaproteobacteria</taxon>
        <taxon>Sphingomonadales</taxon>
        <taxon>Sphingomonadaceae</taxon>
        <taxon>Sphingomonas</taxon>
    </lineage>
</organism>
<sequence length="147" mass="16169">MTEAARSLERFVEAQASVYATALGEIRRGAKRSHWMWFVFPQLAGLGRSETTRFFGIGSLEEARAYLAHPVLGSRYVECVEALQDLGTSEPIAVFGEIDATKLRSSLTLFEAVKPSPLFAAALDRWFGGERDPETYALLQAPRGNSG</sequence>
<evidence type="ECO:0000313" key="2">
    <source>
        <dbReference type="Proteomes" id="UP001596977"/>
    </source>
</evidence>
<dbReference type="Pfam" id="PF08837">
    <property type="entry name" value="DUF1810"/>
    <property type="match status" value="1"/>
</dbReference>
<protein>
    <submittedName>
        <fullName evidence="1">DUF1810 domain-containing protein</fullName>
    </submittedName>
</protein>
<proteinExistence type="predicted"/>
<gene>
    <name evidence="1" type="ORF">ACFQ1E_19350</name>
</gene>
<evidence type="ECO:0000313" key="1">
    <source>
        <dbReference type="EMBL" id="MFD0948503.1"/>
    </source>
</evidence>
<dbReference type="InterPro" id="IPR036287">
    <property type="entry name" value="Rv1873-like_sf"/>
</dbReference>